<dbReference type="InterPro" id="IPR042118">
    <property type="entry name" value="QueA_dom1"/>
</dbReference>
<dbReference type="AlphaFoldDB" id="A0A3B0U347"/>
<dbReference type="EC" id="2.4.99.17" evidence="5"/>
<keyword evidence="1" id="KW-0963">Cytoplasm</keyword>
<gene>
    <name evidence="5" type="ORF">MNBD_BACTEROID01-848</name>
</gene>
<keyword evidence="4" id="KW-0671">Queuosine biosynthesis</keyword>
<dbReference type="Pfam" id="PF02547">
    <property type="entry name" value="Queuosine_synth"/>
    <property type="match status" value="1"/>
</dbReference>
<reference evidence="5" key="1">
    <citation type="submission" date="2018-06" db="EMBL/GenBank/DDBJ databases">
        <authorList>
            <person name="Zhirakovskaya E."/>
        </authorList>
    </citation>
    <scope>NUCLEOTIDE SEQUENCE</scope>
</reference>
<dbReference type="InterPro" id="IPR042119">
    <property type="entry name" value="QueA_dom2"/>
</dbReference>
<evidence type="ECO:0000256" key="2">
    <source>
        <dbReference type="ARBA" id="ARBA00022679"/>
    </source>
</evidence>
<dbReference type="GO" id="GO:0051075">
    <property type="term" value="F:S-adenosylmethionine:tRNA ribosyltransferase-isomerase activity"/>
    <property type="evidence" value="ECO:0007669"/>
    <property type="project" value="UniProtKB-EC"/>
</dbReference>
<dbReference type="EMBL" id="UOEP01000224">
    <property type="protein sequence ID" value="VAW24738.1"/>
    <property type="molecule type" value="Genomic_DNA"/>
</dbReference>
<dbReference type="Gene3D" id="2.40.10.240">
    <property type="entry name" value="QueA-like"/>
    <property type="match status" value="1"/>
</dbReference>
<dbReference type="InterPro" id="IPR003699">
    <property type="entry name" value="QueA"/>
</dbReference>
<accession>A0A3B0U347</accession>
<organism evidence="5">
    <name type="scientific">hydrothermal vent metagenome</name>
    <dbReference type="NCBI Taxonomy" id="652676"/>
    <lineage>
        <taxon>unclassified sequences</taxon>
        <taxon>metagenomes</taxon>
        <taxon>ecological metagenomes</taxon>
    </lineage>
</organism>
<protein>
    <submittedName>
        <fullName evidence="5">S-adenosylmethionine:tRNA ribosyltransferase-isomerase</fullName>
        <ecNumber evidence="5">2.4.99.17</ecNumber>
    </submittedName>
</protein>
<keyword evidence="3" id="KW-0949">S-adenosyl-L-methionine</keyword>
<dbReference type="PANTHER" id="PTHR30307">
    <property type="entry name" value="S-ADENOSYLMETHIONINE:TRNA RIBOSYLTRANSFERASE-ISOMERASE"/>
    <property type="match status" value="1"/>
</dbReference>
<dbReference type="GO" id="GO:0008616">
    <property type="term" value="P:tRNA queuosine(34) biosynthetic process"/>
    <property type="evidence" value="ECO:0007669"/>
    <property type="project" value="UniProtKB-KW"/>
</dbReference>
<keyword evidence="5" id="KW-0413">Isomerase</keyword>
<evidence type="ECO:0000256" key="4">
    <source>
        <dbReference type="ARBA" id="ARBA00022785"/>
    </source>
</evidence>
<sequence>MSGYSNNNYPDVGNINTGDYNYDLPEERIAKYPLPRRDESKLLVWEKGHISEGRFYQLPDLLPQNAILVFNNTKVIRARLLFQKETGAKIEAFCLEPVDPSDYQLAFMQTCRADWKCFIGNAKKWKEGRLERPVKIGREEITLTAEMLKKGQNDYIVRFRWDKPYTFGEIIENTGVVPIPPYLNRETEESDKSRYQTVFAKIKGSVAAPTAGLHFSDEVLKKLDGNLIRKTELTLHVGAGTFHPVKAETIAGHIMHSEAVTVSKALVYELIQCGGNKIIAVGTTSVRSLESLYWLGVQLKKAKPGSPDFHISQWEPYSPGARPTKTEALEAIVDYMETELLEELHFSTQIIIAPGYTFNIIDGMLTNFHQPQSTLLLLVGAFLGGDWVKVYRYALDNDFRFLSYGDSNLYLT</sequence>
<evidence type="ECO:0000313" key="5">
    <source>
        <dbReference type="EMBL" id="VAW24738.1"/>
    </source>
</evidence>
<keyword evidence="2 5" id="KW-0808">Transferase</keyword>
<evidence type="ECO:0000256" key="1">
    <source>
        <dbReference type="ARBA" id="ARBA00022490"/>
    </source>
</evidence>
<keyword evidence="5" id="KW-0328">Glycosyltransferase</keyword>
<dbReference type="InterPro" id="IPR036100">
    <property type="entry name" value="QueA_sf"/>
</dbReference>
<name>A0A3B0U347_9ZZZZ</name>
<dbReference type="HAMAP" id="MF_00113">
    <property type="entry name" value="QueA"/>
    <property type="match status" value="1"/>
</dbReference>
<evidence type="ECO:0000256" key="3">
    <source>
        <dbReference type="ARBA" id="ARBA00022691"/>
    </source>
</evidence>
<dbReference type="PANTHER" id="PTHR30307:SF0">
    <property type="entry name" value="S-ADENOSYLMETHIONINE:TRNA RIBOSYLTRANSFERASE-ISOMERASE"/>
    <property type="match status" value="1"/>
</dbReference>
<dbReference type="SUPFAM" id="SSF111337">
    <property type="entry name" value="QueA-like"/>
    <property type="match status" value="1"/>
</dbReference>
<proteinExistence type="inferred from homology"/>
<dbReference type="Gene3D" id="3.40.1780.10">
    <property type="entry name" value="QueA-like"/>
    <property type="match status" value="1"/>
</dbReference>